<evidence type="ECO:0000313" key="2">
    <source>
        <dbReference type="EMBL" id="MYE38532.1"/>
    </source>
</evidence>
<gene>
    <name evidence="2" type="ORF">F4X82_03395</name>
</gene>
<accession>A0A845DAL3</accession>
<reference evidence="2 3" key="1">
    <citation type="submission" date="2019-09" db="EMBL/GenBank/DDBJ databases">
        <title>Characterisation of the sponge microbiome using genome-centric metagenomics.</title>
        <authorList>
            <person name="Engelberts J.P."/>
            <person name="Robbins S.J."/>
            <person name="De Goeij J.M."/>
            <person name="Aranda M."/>
            <person name="Bell S.C."/>
            <person name="Webster N.S."/>
        </authorList>
    </citation>
    <scope>NUCLEOTIDE SEQUENCE [LARGE SCALE GENOMIC DNA]</scope>
    <source>
        <strain evidence="2">SB0662_bin_43</strain>
    </source>
</reference>
<dbReference type="GO" id="GO:0008168">
    <property type="term" value="F:methyltransferase activity"/>
    <property type="evidence" value="ECO:0007669"/>
    <property type="project" value="UniProtKB-KW"/>
</dbReference>
<feature type="domain" description="Methyltransferase" evidence="1">
    <location>
        <begin position="17"/>
        <end position="128"/>
    </location>
</feature>
<dbReference type="PANTHER" id="PTHR45128">
    <property type="entry name" value="METHYLTRANSFERASE TYPE 11"/>
    <property type="match status" value="1"/>
</dbReference>
<comment type="caution">
    <text evidence="2">The sequence shown here is derived from an EMBL/GenBank/DDBJ whole genome shotgun (WGS) entry which is preliminary data.</text>
</comment>
<dbReference type="InterPro" id="IPR025714">
    <property type="entry name" value="Methyltranfer_dom"/>
</dbReference>
<protein>
    <submittedName>
        <fullName evidence="2">Class I SAM-dependent methyltransferase</fullName>
    </submittedName>
</protein>
<dbReference type="GO" id="GO:0032259">
    <property type="term" value="P:methylation"/>
    <property type="evidence" value="ECO:0007669"/>
    <property type="project" value="UniProtKB-KW"/>
</dbReference>
<dbReference type="Gene3D" id="3.40.50.150">
    <property type="entry name" value="Vaccinia Virus protein VP39"/>
    <property type="match status" value="1"/>
</dbReference>
<sequence>MNFLDPITAVQNLGVQQGMNVADFGSGAGHFVLALATEVGRRGRVYAVDVRRDMLEIIEGHIRMNGIFQVVAVCADLEQENGSTLEPGSLDYVLCSNILHQVQHPENVIQEVSRVLKKDGKMVILEWEPGSFLSPKTLFTKERAEKLSKKHHFQNCSTIEAGDHHYGLVCSRT</sequence>
<proteinExistence type="predicted"/>
<dbReference type="CDD" id="cd02440">
    <property type="entry name" value="AdoMet_MTases"/>
    <property type="match status" value="1"/>
</dbReference>
<dbReference type="InterPro" id="IPR029063">
    <property type="entry name" value="SAM-dependent_MTases_sf"/>
</dbReference>
<organism evidence="2 3">
    <name type="scientific">Candidatus Spechtbacteria bacterium SB0662_bin_43</name>
    <dbReference type="NCBI Taxonomy" id="2604897"/>
    <lineage>
        <taxon>Bacteria</taxon>
        <taxon>Candidatus Spechtiibacteriota</taxon>
    </lineage>
</organism>
<dbReference type="EMBL" id="VXOY01000029">
    <property type="protein sequence ID" value="MYE38532.1"/>
    <property type="molecule type" value="Genomic_DNA"/>
</dbReference>
<dbReference type="InterPro" id="IPR053173">
    <property type="entry name" value="SAM-binding_MTase"/>
</dbReference>
<evidence type="ECO:0000313" key="3">
    <source>
        <dbReference type="Proteomes" id="UP000449092"/>
    </source>
</evidence>
<dbReference type="AlphaFoldDB" id="A0A845DAL3"/>
<evidence type="ECO:0000259" key="1">
    <source>
        <dbReference type="Pfam" id="PF13847"/>
    </source>
</evidence>
<name>A0A845DAL3_9BACT</name>
<keyword evidence="2" id="KW-0808">Transferase</keyword>
<dbReference type="PANTHER" id="PTHR45128:SF1">
    <property type="entry name" value="S-ADENOSYLMETHIONINE-DEPENDENT METHYLTRANSFERASE RV2258C"/>
    <property type="match status" value="1"/>
</dbReference>
<dbReference type="Pfam" id="PF13847">
    <property type="entry name" value="Methyltransf_31"/>
    <property type="match status" value="1"/>
</dbReference>
<keyword evidence="2" id="KW-0489">Methyltransferase</keyword>
<dbReference type="Proteomes" id="UP000449092">
    <property type="component" value="Unassembled WGS sequence"/>
</dbReference>
<dbReference type="SUPFAM" id="SSF53335">
    <property type="entry name" value="S-adenosyl-L-methionine-dependent methyltransferases"/>
    <property type="match status" value="1"/>
</dbReference>